<dbReference type="AlphaFoldDB" id="A0A6J4IWT1"/>
<accession>A0A6J4IWT1</accession>
<evidence type="ECO:0000313" key="1">
    <source>
        <dbReference type="EMBL" id="CAA9261128.1"/>
    </source>
</evidence>
<gene>
    <name evidence="1" type="ORF">AVDCRST_MAG95-2316</name>
</gene>
<protein>
    <submittedName>
        <fullName evidence="1">TonB-dependent receptor</fullName>
    </submittedName>
</protein>
<dbReference type="EMBL" id="CADCTJ010000719">
    <property type="protein sequence ID" value="CAA9261128.1"/>
    <property type="molecule type" value="Genomic_DNA"/>
</dbReference>
<proteinExistence type="predicted"/>
<reference evidence="1" key="1">
    <citation type="submission" date="2020-02" db="EMBL/GenBank/DDBJ databases">
        <authorList>
            <person name="Meier V. D."/>
        </authorList>
    </citation>
    <scope>NUCLEOTIDE SEQUENCE</scope>
    <source>
        <strain evidence="1">AVDCRST_MAG95</strain>
    </source>
</reference>
<keyword evidence="1" id="KW-0675">Receptor</keyword>
<name>A0A6J4IWT1_9BACT</name>
<organism evidence="1">
    <name type="scientific">uncultured Adhaeribacter sp</name>
    <dbReference type="NCBI Taxonomy" id="448109"/>
    <lineage>
        <taxon>Bacteria</taxon>
        <taxon>Pseudomonadati</taxon>
        <taxon>Bacteroidota</taxon>
        <taxon>Cytophagia</taxon>
        <taxon>Cytophagales</taxon>
        <taxon>Hymenobacteraceae</taxon>
        <taxon>Adhaeribacter</taxon>
        <taxon>environmental samples</taxon>
    </lineage>
</organism>
<sequence length="71" mass="8364">YFLSWAELGSRDTKKIIPRQSSHNLELSCSLKQGKYNIAAECRNLTDALLYDKYYLQKPGRAFYLKLRYVL</sequence>
<feature type="non-terminal residue" evidence="1">
    <location>
        <position position="1"/>
    </location>
</feature>